<feature type="domain" description="Phosphate acetyl/butaryl transferase" evidence="11">
    <location>
        <begin position="372"/>
        <end position="688"/>
    </location>
</feature>
<dbReference type="SUPFAM" id="SSF75138">
    <property type="entry name" value="HprK N-terminal domain-like"/>
    <property type="match status" value="1"/>
</dbReference>
<comment type="pathway">
    <text evidence="2">Metabolic intermediate biosynthesis; acetyl-CoA biosynthesis; acetyl-CoA from acetate: step 2/2.</text>
</comment>
<evidence type="ECO:0000256" key="7">
    <source>
        <dbReference type="ARBA" id="ARBA00022490"/>
    </source>
</evidence>
<keyword evidence="7" id="KW-0963">Cytoplasm</keyword>
<dbReference type="Pfam" id="PF07085">
    <property type="entry name" value="DRTGG"/>
    <property type="match status" value="1"/>
</dbReference>
<dbReference type="GO" id="GO:0006085">
    <property type="term" value="P:acetyl-CoA biosynthetic process"/>
    <property type="evidence" value="ECO:0007669"/>
    <property type="project" value="UniProtKB-UniPathway"/>
</dbReference>
<evidence type="ECO:0000256" key="1">
    <source>
        <dbReference type="ARBA" id="ARBA00004496"/>
    </source>
</evidence>
<dbReference type="NCBIfam" id="TIGR00651">
    <property type="entry name" value="pta"/>
    <property type="match status" value="1"/>
</dbReference>
<dbReference type="InterPro" id="IPR042112">
    <property type="entry name" value="P_AcTrfase_dom2"/>
</dbReference>
<evidence type="ECO:0000313" key="13">
    <source>
        <dbReference type="EMBL" id="SFV56381.1"/>
    </source>
</evidence>
<dbReference type="Pfam" id="PF01515">
    <property type="entry name" value="PTA_PTB"/>
    <property type="match status" value="1"/>
</dbReference>
<protein>
    <recommendedName>
        <fullName evidence="6">Phosphate acetyltransferase</fullName>
        <ecNumber evidence="5">2.3.1.8</ecNumber>
    </recommendedName>
    <alternativeName>
        <fullName evidence="10">Phosphotransacetylase</fullName>
    </alternativeName>
</protein>
<evidence type="ECO:0000259" key="12">
    <source>
        <dbReference type="Pfam" id="PF07085"/>
    </source>
</evidence>
<evidence type="ECO:0000256" key="6">
    <source>
        <dbReference type="ARBA" id="ARBA00021528"/>
    </source>
</evidence>
<dbReference type="AlphaFoldDB" id="A0A1W1BSE9"/>
<comment type="similarity">
    <text evidence="4">In the N-terminal section; belongs to the CobB/CobQ family.</text>
</comment>
<dbReference type="Gene3D" id="3.40.50.10750">
    <property type="entry name" value="Isocitrate/Isopropylmalate dehydrogenase-like"/>
    <property type="match status" value="1"/>
</dbReference>
<dbReference type="GO" id="GO:0005737">
    <property type="term" value="C:cytoplasm"/>
    <property type="evidence" value="ECO:0007669"/>
    <property type="project" value="UniProtKB-SubCell"/>
</dbReference>
<dbReference type="InterPro" id="IPR050500">
    <property type="entry name" value="Phos_Acetyltrans/Butyryltrans"/>
</dbReference>
<evidence type="ECO:0000256" key="2">
    <source>
        <dbReference type="ARBA" id="ARBA00004989"/>
    </source>
</evidence>
<dbReference type="UniPathway" id="UPA00340">
    <property type="reaction ID" value="UER00459"/>
</dbReference>
<dbReference type="Gene3D" id="3.40.50.10950">
    <property type="match status" value="1"/>
</dbReference>
<evidence type="ECO:0000259" key="11">
    <source>
        <dbReference type="Pfam" id="PF01515"/>
    </source>
</evidence>
<comment type="similarity">
    <text evidence="3">In the C-terminal section; belongs to the phosphate acetyltransferase and butyryltransferase family.</text>
</comment>
<dbReference type="Gene3D" id="3.40.1390.20">
    <property type="entry name" value="HprK N-terminal domain-like"/>
    <property type="match status" value="1"/>
</dbReference>
<dbReference type="SUPFAM" id="SSF52540">
    <property type="entry name" value="P-loop containing nucleoside triphosphate hydrolases"/>
    <property type="match status" value="1"/>
</dbReference>
<dbReference type="InterPro" id="IPR042113">
    <property type="entry name" value="P_AcTrfase_dom1"/>
</dbReference>
<dbReference type="PANTHER" id="PTHR43356">
    <property type="entry name" value="PHOSPHATE ACETYLTRANSFERASE"/>
    <property type="match status" value="1"/>
</dbReference>
<dbReference type="EMBL" id="FPHE01000069">
    <property type="protein sequence ID" value="SFV56381.1"/>
    <property type="molecule type" value="Genomic_DNA"/>
</dbReference>
<feature type="domain" description="DRTGG" evidence="12">
    <location>
        <begin position="212"/>
        <end position="326"/>
    </location>
</feature>
<name>A0A1W1BSE9_9ZZZZ</name>
<dbReference type="InterPro" id="IPR016475">
    <property type="entry name" value="P-Actrans_bac"/>
</dbReference>
<evidence type="ECO:0000256" key="10">
    <source>
        <dbReference type="ARBA" id="ARBA00031108"/>
    </source>
</evidence>
<dbReference type="InterPro" id="IPR002505">
    <property type="entry name" value="PTA_PTB"/>
</dbReference>
<evidence type="ECO:0000256" key="9">
    <source>
        <dbReference type="ARBA" id="ARBA00023315"/>
    </source>
</evidence>
<evidence type="ECO:0000256" key="4">
    <source>
        <dbReference type="ARBA" id="ARBA00009786"/>
    </source>
</evidence>
<dbReference type="GO" id="GO:0008959">
    <property type="term" value="F:phosphate acetyltransferase activity"/>
    <property type="evidence" value="ECO:0007669"/>
    <property type="project" value="UniProtKB-EC"/>
</dbReference>
<dbReference type="PANTHER" id="PTHR43356:SF3">
    <property type="entry name" value="PHOSPHATE ACETYLTRANSFERASE"/>
    <property type="match status" value="1"/>
</dbReference>
<reference evidence="13" key="1">
    <citation type="submission" date="2016-10" db="EMBL/GenBank/DDBJ databases">
        <authorList>
            <person name="de Groot N.N."/>
        </authorList>
    </citation>
    <scope>NUCLEOTIDE SEQUENCE</scope>
</reference>
<dbReference type="SUPFAM" id="SSF53659">
    <property type="entry name" value="Isocitrate/Isopropylmalate dehydrogenase-like"/>
    <property type="match status" value="1"/>
</dbReference>
<accession>A0A1W1BSE9</accession>
<dbReference type="InterPro" id="IPR004614">
    <property type="entry name" value="P_AcTrfase"/>
</dbReference>
<dbReference type="InterPro" id="IPR010766">
    <property type="entry name" value="DRTGG"/>
</dbReference>
<sequence>MKIKNLYIISHEKSAGSLIITMGMIEFLKAKFRRVALFRPFVRSHEVDHDTNFILKRYSLDMEYAQTFGFTIAQVEKYIAQNLFDMLLKGIIRKMKELENSYDFVLIEGLNQANFSNTIDFDINLEVAKNLGTGYINIIKGKDKSVEEILDDILIDYEGIKLSGCRHFASFTSRVDRDTAKRLNELLLEHKYLPPTYILEEIAELDMPTIREVKNALDCQIVKAEEKDFERLIKSKKVGAMELENFLDYIEDGDLILIPADRSDIVVGSILAIYSKRYSNISGIILTGGFSLSPSILKILDGFDDLPLPILSTKYNTYETAIRVNQISSIIDVKNERKIALALGLFHSSVDIEKINRQLLETSSELITPAMFEYGLFQKARENRKKIVLPEALDERILRACEILLLRDIVDIILLGDEDEVIRKSGALALDISKATIINPRTSTYRKIFAEEFYRLRKTKGVTLEASYDTVTSLSYFATMMVHMGFADGMVSGAVHTTQETIRPALQIIKTKPDVPIVSSLFFMSFDTKVLVYADCAVNRDPTAEELATIAISSADTATKFGITPKIAMLSYSTGTSGKGEDVQKVADATNIVKQKRADLLIEGPIQYDAAIDKEVAKTKLPNSKVAGEATIFIFPDLNTGNNTYKAVQRSSGAVAIGPVLQGLRKPINDLSRGCLVSDIVNTVAITAIQAFKKMEVSKIL</sequence>
<evidence type="ECO:0000256" key="3">
    <source>
        <dbReference type="ARBA" id="ARBA00008756"/>
    </source>
</evidence>
<dbReference type="NCBIfam" id="NF007233">
    <property type="entry name" value="PRK09653.1"/>
    <property type="match status" value="1"/>
</dbReference>
<dbReference type="Pfam" id="PF13500">
    <property type="entry name" value="AAA_26"/>
    <property type="match status" value="1"/>
</dbReference>
<dbReference type="InterPro" id="IPR028979">
    <property type="entry name" value="Ser_kin/Pase_Hpr-like_N_sf"/>
</dbReference>
<proteinExistence type="inferred from homology"/>
<organism evidence="13">
    <name type="scientific">hydrothermal vent metagenome</name>
    <dbReference type="NCBI Taxonomy" id="652676"/>
    <lineage>
        <taxon>unclassified sequences</taxon>
        <taxon>metagenomes</taxon>
        <taxon>ecological metagenomes</taxon>
    </lineage>
</organism>
<dbReference type="NCBIfam" id="NF004167">
    <property type="entry name" value="PRK05632.1"/>
    <property type="match status" value="1"/>
</dbReference>
<keyword evidence="8 13" id="KW-0808">Transferase</keyword>
<dbReference type="FunFam" id="3.40.50.10750:FF:000001">
    <property type="entry name" value="Phosphate acetyltransferase"/>
    <property type="match status" value="1"/>
</dbReference>
<dbReference type="PIRSF" id="PIRSF006107">
    <property type="entry name" value="PhpActrans_proteobac"/>
    <property type="match status" value="1"/>
</dbReference>
<gene>
    <name evidence="13" type="ORF">MNB_SV-12-1183</name>
</gene>
<dbReference type="EC" id="2.3.1.8" evidence="5"/>
<evidence type="ECO:0000256" key="5">
    <source>
        <dbReference type="ARBA" id="ARBA00012707"/>
    </source>
</evidence>
<evidence type="ECO:0000256" key="8">
    <source>
        <dbReference type="ARBA" id="ARBA00022679"/>
    </source>
</evidence>
<keyword evidence="9 13" id="KW-0012">Acyltransferase</keyword>
<dbReference type="InterPro" id="IPR027417">
    <property type="entry name" value="P-loop_NTPase"/>
</dbReference>
<comment type="subcellular location">
    <subcellularLocation>
        <location evidence="1">Cytoplasm</location>
    </subcellularLocation>
</comment>